<reference evidence="1 2" key="1">
    <citation type="submission" date="2019-09" db="EMBL/GenBank/DDBJ databases">
        <title>Paraburkholderia podalyriae sp. nov., A South African Podalyria-associated rhizobium.</title>
        <authorList>
            <person name="Mavima L."/>
            <person name="Beukes C.W."/>
            <person name="Palmer M."/>
            <person name="De Meyer S.E."/>
            <person name="James E.K."/>
            <person name="Maluk M."/>
            <person name="Avontuur J.R."/>
            <person name="Chan W.Y."/>
            <person name="Venter S.N."/>
            <person name="Steenkamp E.T."/>
        </authorList>
    </citation>
    <scope>NUCLEOTIDE SEQUENCE [LARGE SCALE GENOMIC DNA]</scope>
    <source>
        <strain evidence="1 2">WC7.3b</strain>
    </source>
</reference>
<protein>
    <submittedName>
        <fullName evidence="1">Uncharacterized protein</fullName>
    </submittedName>
</protein>
<dbReference type="RefSeq" id="WP_187639096.1">
    <property type="nucleotide sequence ID" value="NZ_VZQQ01000087.1"/>
</dbReference>
<dbReference type="Proteomes" id="UP000736373">
    <property type="component" value="Unassembled WGS sequence"/>
</dbReference>
<accession>A0ABR7Q102</accession>
<gene>
    <name evidence="1" type="ORF">F6X42_39085</name>
</gene>
<comment type="caution">
    <text evidence="1">The sequence shown here is derived from an EMBL/GenBank/DDBJ whole genome shotgun (WGS) entry which is preliminary data.</text>
</comment>
<dbReference type="EMBL" id="VZQQ01000087">
    <property type="protein sequence ID" value="MBC8752225.1"/>
    <property type="molecule type" value="Genomic_DNA"/>
</dbReference>
<evidence type="ECO:0000313" key="2">
    <source>
        <dbReference type="Proteomes" id="UP000736373"/>
    </source>
</evidence>
<name>A0ABR7Q102_9BURK</name>
<keyword evidence="2" id="KW-1185">Reference proteome</keyword>
<organism evidence="1 2">
    <name type="scientific">Paraburkholderia podalyriae</name>
    <dbReference type="NCBI Taxonomy" id="1938811"/>
    <lineage>
        <taxon>Bacteria</taxon>
        <taxon>Pseudomonadati</taxon>
        <taxon>Pseudomonadota</taxon>
        <taxon>Betaproteobacteria</taxon>
        <taxon>Burkholderiales</taxon>
        <taxon>Burkholderiaceae</taxon>
        <taxon>Paraburkholderia</taxon>
    </lineage>
</organism>
<evidence type="ECO:0000313" key="1">
    <source>
        <dbReference type="EMBL" id="MBC8752225.1"/>
    </source>
</evidence>
<sequence length="170" mass="19141">MFVLNLGLTFFWSGLSNAIEQLSYRIPFFNDRASIEFRSERREDGDGVRAYLTGIRETGSIFVDLYEAEGGVTPEIKSVFVTGKNPKKLFIIVAWAADNPSIGTGGSVYQVFVYDERIEQGGPLPKLKQDTGLSNRFGVGFDGTREGQLLIYRYKNASAVKRQLFEWGYK</sequence>
<proteinExistence type="predicted"/>